<dbReference type="OrthoDB" id="780646at2759"/>
<keyword evidence="3 4" id="KW-0067">ATP-binding</keyword>
<dbReference type="PANTHER" id="PTHR47989">
    <property type="entry name" value="OS01G0750732 PROTEIN"/>
    <property type="match status" value="1"/>
</dbReference>
<dbReference type="InterPro" id="IPR000719">
    <property type="entry name" value="Prot_kinase_dom"/>
</dbReference>
<protein>
    <recommendedName>
        <fullName evidence="6">Protein kinase domain-containing protein</fullName>
    </recommendedName>
</protein>
<keyword evidence="1" id="KW-0418">Kinase</keyword>
<evidence type="ECO:0000313" key="8">
    <source>
        <dbReference type="Proteomes" id="UP000187203"/>
    </source>
</evidence>
<feature type="transmembrane region" description="Helical" evidence="5">
    <location>
        <begin position="199"/>
        <end position="225"/>
    </location>
</feature>
<keyword evidence="1" id="KW-0723">Serine/threonine-protein kinase</keyword>
<dbReference type="Gene3D" id="3.30.200.20">
    <property type="entry name" value="Phosphorylase Kinase, domain 1"/>
    <property type="match status" value="1"/>
</dbReference>
<evidence type="ECO:0000259" key="6">
    <source>
        <dbReference type="PROSITE" id="PS50011"/>
    </source>
</evidence>
<comment type="caution">
    <text evidence="7">The sequence shown here is derived from an EMBL/GenBank/DDBJ whole genome shotgun (WGS) entry which is preliminary data.</text>
</comment>
<keyword evidence="5" id="KW-1133">Transmembrane helix</keyword>
<keyword evidence="1" id="KW-0808">Transferase</keyword>
<dbReference type="Pfam" id="PF07714">
    <property type="entry name" value="PK_Tyr_Ser-Thr"/>
    <property type="match status" value="1"/>
</dbReference>
<dbReference type="Proteomes" id="UP000187203">
    <property type="component" value="Unassembled WGS sequence"/>
</dbReference>
<dbReference type="InterPro" id="IPR001245">
    <property type="entry name" value="Ser-Thr/Tyr_kinase_cat_dom"/>
</dbReference>
<dbReference type="GO" id="GO:0004674">
    <property type="term" value="F:protein serine/threonine kinase activity"/>
    <property type="evidence" value="ECO:0007669"/>
    <property type="project" value="UniProtKB-KW"/>
</dbReference>
<evidence type="ECO:0000313" key="7">
    <source>
        <dbReference type="EMBL" id="OMO99023.1"/>
    </source>
</evidence>
<dbReference type="InterPro" id="IPR043891">
    <property type="entry name" value="SPARK"/>
</dbReference>
<dbReference type="InterPro" id="IPR011009">
    <property type="entry name" value="Kinase-like_dom_sf"/>
</dbReference>
<dbReference type="PROSITE" id="PS50011">
    <property type="entry name" value="PROTEIN_KINASE_DOM"/>
    <property type="match status" value="1"/>
</dbReference>
<evidence type="ECO:0000256" key="5">
    <source>
        <dbReference type="SAM" id="Phobius"/>
    </source>
</evidence>
<dbReference type="STRING" id="93759.A0A1R3JVX2"/>
<sequence length="413" mass="45837">MKLAHESICPLNFTLLRKVFPSNLQSLDVPAKCQTILQGIRLVRSNYLRITGKFSPPSNSSEACWDVYQNLVNEFIFGFDIRSSCGFHTGLISESCKNITIGYQFETLVSDIKLEEIRLLCNRSLDDDSSCRPCRKSLSSVYRSYFYGIGVGSASDCYGYPLMYAGALANQYGPTDSGTSKCLFSTNLTSSNAKNPKHTTFLCAVSFGAAFGVFMTAALVVFFTWRRKKKWRRRQNNVAPVEIDSSFGIEMISGDNSLVKFTFEEIKKATKNFSRENIVGKGGYGNVYKGILENGSEVAFKRFKNCSAAGDATFAHEVEVIASISHVNLVAFRGYCTTTVPMEGRLSNVIDENMPELGPSEVMEKFVMVALLSTHPQLYARPTMEQIVRILETDSPVSPVSELSVSLSTENIR</sequence>
<dbReference type="GO" id="GO:0005524">
    <property type="term" value="F:ATP binding"/>
    <property type="evidence" value="ECO:0007669"/>
    <property type="project" value="UniProtKB-UniRule"/>
</dbReference>
<dbReference type="FunFam" id="3.30.200.20:FF:000015">
    <property type="entry name" value="Somatic embryogenesis receptor kinase 1"/>
    <property type="match status" value="1"/>
</dbReference>
<dbReference type="PANTHER" id="PTHR47989:SF62">
    <property type="entry name" value="OS05G0423500 PROTEIN"/>
    <property type="match status" value="1"/>
</dbReference>
<keyword evidence="5" id="KW-0812">Transmembrane</keyword>
<evidence type="ECO:0000256" key="3">
    <source>
        <dbReference type="ARBA" id="ARBA00022840"/>
    </source>
</evidence>
<name>A0A1R3JVX2_9ROSI</name>
<keyword evidence="5" id="KW-0472">Membrane</keyword>
<evidence type="ECO:0000256" key="2">
    <source>
        <dbReference type="ARBA" id="ARBA00022741"/>
    </source>
</evidence>
<dbReference type="AlphaFoldDB" id="A0A1R3JVX2"/>
<keyword evidence="2 4" id="KW-0547">Nucleotide-binding</keyword>
<feature type="domain" description="Protein kinase" evidence="6">
    <location>
        <begin position="273"/>
        <end position="413"/>
    </location>
</feature>
<feature type="binding site" evidence="4">
    <location>
        <position position="301"/>
    </location>
    <ligand>
        <name>ATP</name>
        <dbReference type="ChEBI" id="CHEBI:30616"/>
    </ligand>
</feature>
<dbReference type="Pfam" id="PF19160">
    <property type="entry name" value="SPARK"/>
    <property type="match status" value="1"/>
</dbReference>
<dbReference type="InterPro" id="IPR017441">
    <property type="entry name" value="Protein_kinase_ATP_BS"/>
</dbReference>
<gene>
    <name evidence="7" type="ORF">COLO4_13554</name>
</gene>
<dbReference type="EMBL" id="AWUE01015201">
    <property type="protein sequence ID" value="OMO99023.1"/>
    <property type="molecule type" value="Genomic_DNA"/>
</dbReference>
<dbReference type="SUPFAM" id="SSF56112">
    <property type="entry name" value="Protein kinase-like (PK-like)"/>
    <property type="match status" value="1"/>
</dbReference>
<evidence type="ECO:0000256" key="1">
    <source>
        <dbReference type="ARBA" id="ARBA00022527"/>
    </source>
</evidence>
<proteinExistence type="predicted"/>
<accession>A0A1R3JVX2</accession>
<reference evidence="8" key="1">
    <citation type="submission" date="2013-09" db="EMBL/GenBank/DDBJ databases">
        <title>Corchorus olitorius genome sequencing.</title>
        <authorList>
            <person name="Alam M."/>
            <person name="Haque M.S."/>
            <person name="Islam M.S."/>
            <person name="Emdad E.M."/>
            <person name="Islam M.M."/>
            <person name="Ahmed B."/>
            <person name="Halim A."/>
            <person name="Hossen Q.M.M."/>
            <person name="Hossain M.Z."/>
            <person name="Ahmed R."/>
            <person name="Khan M.M."/>
            <person name="Islam R."/>
            <person name="Rashid M.M."/>
            <person name="Khan S.A."/>
            <person name="Rahman M.S."/>
            <person name="Alam M."/>
            <person name="Yahiya A.S."/>
            <person name="Khan M.S."/>
            <person name="Azam M.S."/>
            <person name="Haque T."/>
            <person name="Lashkar M.Z.H."/>
            <person name="Akhand A.I."/>
            <person name="Morshed G."/>
            <person name="Roy S."/>
            <person name="Uddin K.S."/>
            <person name="Rabeya T."/>
            <person name="Hossain A.S."/>
            <person name="Chowdhury A."/>
            <person name="Snigdha A.R."/>
            <person name="Mortoza M.S."/>
            <person name="Matin S.A."/>
            <person name="Hoque S.M.E."/>
            <person name="Islam M.K."/>
            <person name="Roy D.K."/>
            <person name="Haider R."/>
            <person name="Moosa M.M."/>
            <person name="Elias S.M."/>
            <person name="Hasan A.M."/>
            <person name="Jahan S."/>
            <person name="Shafiuddin M."/>
            <person name="Mahmood N."/>
            <person name="Shommy N.S."/>
        </authorList>
    </citation>
    <scope>NUCLEOTIDE SEQUENCE [LARGE SCALE GENOMIC DNA]</scope>
    <source>
        <strain evidence="8">cv. O-4</strain>
    </source>
</reference>
<organism evidence="7 8">
    <name type="scientific">Corchorus olitorius</name>
    <dbReference type="NCBI Taxonomy" id="93759"/>
    <lineage>
        <taxon>Eukaryota</taxon>
        <taxon>Viridiplantae</taxon>
        <taxon>Streptophyta</taxon>
        <taxon>Embryophyta</taxon>
        <taxon>Tracheophyta</taxon>
        <taxon>Spermatophyta</taxon>
        <taxon>Magnoliopsida</taxon>
        <taxon>eudicotyledons</taxon>
        <taxon>Gunneridae</taxon>
        <taxon>Pentapetalae</taxon>
        <taxon>rosids</taxon>
        <taxon>malvids</taxon>
        <taxon>Malvales</taxon>
        <taxon>Malvaceae</taxon>
        <taxon>Grewioideae</taxon>
        <taxon>Apeibeae</taxon>
        <taxon>Corchorus</taxon>
    </lineage>
</organism>
<evidence type="ECO:0000256" key="4">
    <source>
        <dbReference type="PROSITE-ProRule" id="PRU10141"/>
    </source>
</evidence>
<keyword evidence="8" id="KW-1185">Reference proteome</keyword>
<dbReference type="PROSITE" id="PS00107">
    <property type="entry name" value="PROTEIN_KINASE_ATP"/>
    <property type="match status" value="1"/>
</dbReference>